<sequence length="397" mass="45307">MGKPTSPIRPGDDAMSLHSNPGDRFLDDDAPELQVDDLPPLYDDVASDLPYTDAGEGSSSRAPLLLSTPSRILGEGPYTFHKTDASSGVEFFLDRRFDTEPKFLERHINLWAQTPPRPFARLHGTHSQQVDKDGKKERQTVTDFDVKIELTPYLFSDPVNRVSMRLLRTVDNTDEVRRGTILRKRAPGTAQNIEVGTTKPTLEEWCHRYVASHATLKGFLLQRRVVGFDEEKVRQKLTELVHDTNYRGHLEVTFPMQDATVQVFNDARINRWRLTPWIVWMCICTLMFLFTWPFLFFATKRFEVVTADWAYSVVGEDGRKRYASISEDQWYNLWGRAINRAVLEKRQRTLDQQDLLSGEGAPPVFGHAVVDGAMNLFRSGVTAMNEVNRQLGWGGDC</sequence>
<protein>
    <submittedName>
        <fullName evidence="3">Uncharacterized protein</fullName>
    </submittedName>
</protein>
<dbReference type="EMBL" id="JAUKUD010000003">
    <property type="protein sequence ID" value="KAK0749726.1"/>
    <property type="molecule type" value="Genomic_DNA"/>
</dbReference>
<feature type="compositionally biased region" description="Acidic residues" evidence="1">
    <location>
        <begin position="26"/>
        <end position="35"/>
    </location>
</feature>
<feature type="transmembrane region" description="Helical" evidence="2">
    <location>
        <begin position="277"/>
        <end position="298"/>
    </location>
</feature>
<evidence type="ECO:0000313" key="4">
    <source>
        <dbReference type="Proteomes" id="UP001172155"/>
    </source>
</evidence>
<dbReference type="PANTHER" id="PTHR37848">
    <property type="entry name" value="EXPRESSED PROTEIN"/>
    <property type="match status" value="1"/>
</dbReference>
<evidence type="ECO:0000256" key="1">
    <source>
        <dbReference type="SAM" id="MobiDB-lite"/>
    </source>
</evidence>
<keyword evidence="2" id="KW-0472">Membrane</keyword>
<comment type="caution">
    <text evidence="3">The sequence shown here is derived from an EMBL/GenBank/DDBJ whole genome shotgun (WGS) entry which is preliminary data.</text>
</comment>
<evidence type="ECO:0000256" key="2">
    <source>
        <dbReference type="SAM" id="Phobius"/>
    </source>
</evidence>
<keyword evidence="4" id="KW-1185">Reference proteome</keyword>
<dbReference type="Proteomes" id="UP001172155">
    <property type="component" value="Unassembled WGS sequence"/>
</dbReference>
<feature type="region of interest" description="Disordered" evidence="1">
    <location>
        <begin position="1"/>
        <end position="64"/>
    </location>
</feature>
<name>A0AA40F276_9PEZI</name>
<accession>A0AA40F276</accession>
<evidence type="ECO:0000313" key="3">
    <source>
        <dbReference type="EMBL" id="KAK0749726.1"/>
    </source>
</evidence>
<organism evidence="3 4">
    <name type="scientific">Schizothecium vesticola</name>
    <dbReference type="NCBI Taxonomy" id="314040"/>
    <lineage>
        <taxon>Eukaryota</taxon>
        <taxon>Fungi</taxon>
        <taxon>Dikarya</taxon>
        <taxon>Ascomycota</taxon>
        <taxon>Pezizomycotina</taxon>
        <taxon>Sordariomycetes</taxon>
        <taxon>Sordariomycetidae</taxon>
        <taxon>Sordariales</taxon>
        <taxon>Schizotheciaceae</taxon>
        <taxon>Schizothecium</taxon>
    </lineage>
</organism>
<keyword evidence="2" id="KW-0812">Transmembrane</keyword>
<dbReference type="AlphaFoldDB" id="A0AA40F276"/>
<keyword evidence="2" id="KW-1133">Transmembrane helix</keyword>
<proteinExistence type="predicted"/>
<reference evidence="3" key="1">
    <citation type="submission" date="2023-06" db="EMBL/GenBank/DDBJ databases">
        <title>Genome-scale phylogeny and comparative genomics of the fungal order Sordariales.</title>
        <authorList>
            <consortium name="Lawrence Berkeley National Laboratory"/>
            <person name="Hensen N."/>
            <person name="Bonometti L."/>
            <person name="Westerberg I."/>
            <person name="Brannstrom I.O."/>
            <person name="Guillou S."/>
            <person name="Cros-Aarteil S."/>
            <person name="Calhoun S."/>
            <person name="Haridas S."/>
            <person name="Kuo A."/>
            <person name="Mondo S."/>
            <person name="Pangilinan J."/>
            <person name="Riley R."/>
            <person name="LaButti K."/>
            <person name="Andreopoulos B."/>
            <person name="Lipzen A."/>
            <person name="Chen C."/>
            <person name="Yanf M."/>
            <person name="Daum C."/>
            <person name="Ng V."/>
            <person name="Clum A."/>
            <person name="Steindorff A."/>
            <person name="Ohm R."/>
            <person name="Martin F."/>
            <person name="Silar P."/>
            <person name="Natvig D."/>
            <person name="Lalanne C."/>
            <person name="Gautier V."/>
            <person name="Ament-velasquez S.L."/>
            <person name="Kruys A."/>
            <person name="Hutchinson M.I."/>
            <person name="Powell A.J."/>
            <person name="Barry K."/>
            <person name="Miller A.N."/>
            <person name="Grigoriev I.V."/>
            <person name="Debuchy R."/>
            <person name="Gladieux P."/>
            <person name="Thoren M.H."/>
            <person name="Johannesson H."/>
        </authorList>
    </citation>
    <scope>NUCLEOTIDE SEQUENCE</scope>
    <source>
        <strain evidence="3">SMH3187-1</strain>
    </source>
</reference>
<gene>
    <name evidence="3" type="ORF">B0T18DRAFT_321808</name>
</gene>
<dbReference type="PANTHER" id="PTHR37848:SF1">
    <property type="entry name" value="SUN DOMAIN-CONTAINING PROTEIN"/>
    <property type="match status" value="1"/>
</dbReference>